<evidence type="ECO:0000313" key="11">
    <source>
        <dbReference type="Proteomes" id="UP000221080"/>
    </source>
</evidence>
<evidence type="ECO:0000256" key="5">
    <source>
        <dbReference type="ARBA" id="ARBA00022525"/>
    </source>
</evidence>
<dbReference type="GO" id="GO:0042742">
    <property type="term" value="P:defense response to bacterium"/>
    <property type="evidence" value="ECO:0007669"/>
    <property type="project" value="Ensembl"/>
</dbReference>
<dbReference type="GO" id="GO:0006955">
    <property type="term" value="P:immune response"/>
    <property type="evidence" value="ECO:0007669"/>
    <property type="project" value="Ensembl"/>
</dbReference>
<dbReference type="InterPro" id="IPR000827">
    <property type="entry name" value="Chemokine_CC_CS"/>
</dbReference>
<evidence type="ECO:0000313" key="12">
    <source>
        <dbReference type="RefSeq" id="XP_017317373.1"/>
    </source>
</evidence>
<evidence type="ECO:0000256" key="6">
    <source>
        <dbReference type="ARBA" id="ARBA00022729"/>
    </source>
</evidence>
<keyword evidence="5 9" id="KW-0964">Secreted</keyword>
<dbReference type="PROSITE" id="PS00472">
    <property type="entry name" value="SMALL_CYTOKINES_CC"/>
    <property type="match status" value="1"/>
</dbReference>
<dbReference type="AlphaFoldDB" id="A0A2D0QFC5"/>
<evidence type="ECO:0000256" key="4">
    <source>
        <dbReference type="ARBA" id="ARBA00022514"/>
    </source>
</evidence>
<dbReference type="OMA" id="NWVKQAV"/>
<dbReference type="InterPro" id="IPR039809">
    <property type="entry name" value="Chemokine_b/g/d"/>
</dbReference>
<protein>
    <recommendedName>
        <fullName evidence="9">C-C motif chemokine</fullName>
    </recommendedName>
</protein>
<keyword evidence="7" id="KW-1015">Disulfide bond</keyword>
<evidence type="ECO:0000256" key="3">
    <source>
        <dbReference type="ARBA" id="ARBA00022500"/>
    </source>
</evidence>
<reference evidence="11" key="1">
    <citation type="journal article" date="2016" name="Nat. Commun.">
        <title>The channel catfish genome sequence provides insights into the evolution of scale formation in teleosts.</title>
        <authorList>
            <person name="Liu Z."/>
            <person name="Liu S."/>
            <person name="Yao J."/>
            <person name="Bao L."/>
            <person name="Zhang J."/>
            <person name="Li Y."/>
            <person name="Jiang C."/>
            <person name="Sun L."/>
            <person name="Wang R."/>
            <person name="Zhang Y."/>
            <person name="Zhou T."/>
            <person name="Zeng Q."/>
            <person name="Fu Q."/>
            <person name="Gao S."/>
            <person name="Li N."/>
            <person name="Koren S."/>
            <person name="Jiang Y."/>
            <person name="Zimin A."/>
            <person name="Xu P."/>
            <person name="Phillippy A.M."/>
            <person name="Geng X."/>
            <person name="Song L."/>
            <person name="Sun F."/>
            <person name="Li C."/>
            <person name="Wang X."/>
            <person name="Chen A."/>
            <person name="Jin Y."/>
            <person name="Yuan Z."/>
            <person name="Yang Y."/>
            <person name="Tan S."/>
            <person name="Peatman E."/>
            <person name="Lu J."/>
            <person name="Qin Z."/>
            <person name="Dunham R."/>
            <person name="Li Z."/>
            <person name="Sonstegard T."/>
            <person name="Feng J."/>
            <person name="Danzmann R.G."/>
            <person name="Schroeder S."/>
            <person name="Scheffler B."/>
            <person name="Duke M.V."/>
            <person name="Ballard L."/>
            <person name="Kucuktas H."/>
            <person name="Kaltenboeck L."/>
            <person name="Liu H."/>
            <person name="Armbruster J."/>
            <person name="Xie Y."/>
            <person name="Kirby M.L."/>
            <person name="Tian Y."/>
            <person name="Flanagan M.E."/>
            <person name="Mu W."/>
            <person name="Waldbieser G.C."/>
        </authorList>
    </citation>
    <scope>NUCLEOTIDE SEQUENCE [LARGE SCALE GENOMIC DNA]</scope>
    <source>
        <strain evidence="11">SDA103</strain>
    </source>
</reference>
<feature type="chain" id="PRO_5011818146" description="C-C motif chemokine" evidence="9">
    <location>
        <begin position="27"/>
        <end position="104"/>
    </location>
</feature>
<dbReference type="GO" id="GO:0005615">
    <property type="term" value="C:extracellular space"/>
    <property type="evidence" value="ECO:0007669"/>
    <property type="project" value="UniProtKB-KW"/>
</dbReference>
<keyword evidence="8" id="KW-0395">Inflammatory response</keyword>
<dbReference type="FunFam" id="2.40.50.40:FF:000012">
    <property type="entry name" value="C-C motif chemokine"/>
    <property type="match status" value="1"/>
</dbReference>
<dbReference type="KEGG" id="ipu:108261059"/>
<dbReference type="SUPFAM" id="SSF54117">
    <property type="entry name" value="Interleukin 8-like chemokines"/>
    <property type="match status" value="1"/>
</dbReference>
<feature type="domain" description="Chemokine interleukin-8-like" evidence="10">
    <location>
        <begin position="26"/>
        <end position="86"/>
    </location>
</feature>
<evidence type="ECO:0000259" key="10">
    <source>
        <dbReference type="SMART" id="SM00199"/>
    </source>
</evidence>
<dbReference type="STRING" id="7998.ENSIPUP00000028056"/>
<comment type="subcellular location">
    <subcellularLocation>
        <location evidence="1 9">Secreted</location>
    </subcellularLocation>
</comment>
<evidence type="ECO:0000256" key="7">
    <source>
        <dbReference type="ARBA" id="ARBA00023157"/>
    </source>
</evidence>
<keyword evidence="6 9" id="KW-0732">Signal</keyword>
<keyword evidence="11" id="KW-1185">Reference proteome</keyword>
<gene>
    <name evidence="12" type="primary">LOC108261059</name>
</gene>
<name>A0A2D0QFC5_ICTPU</name>
<dbReference type="PANTHER" id="PTHR12015:SF190">
    <property type="entry name" value="C-C MOTIF CHEMOKINE"/>
    <property type="match status" value="1"/>
</dbReference>
<dbReference type="SMART" id="SM00199">
    <property type="entry name" value="SCY"/>
    <property type="match status" value="1"/>
</dbReference>
<dbReference type="PANTHER" id="PTHR12015">
    <property type="entry name" value="SMALL INDUCIBLE CYTOKINE A"/>
    <property type="match status" value="1"/>
</dbReference>
<keyword evidence="3 9" id="KW-0145">Chemotaxis</keyword>
<dbReference type="InterPro" id="IPR036048">
    <property type="entry name" value="Interleukin_8-like_sf"/>
</dbReference>
<evidence type="ECO:0000256" key="9">
    <source>
        <dbReference type="RuleBase" id="RU361150"/>
    </source>
</evidence>
<comment type="similarity">
    <text evidence="2 9">Belongs to the intercrine beta (chemokine CC) family.</text>
</comment>
<dbReference type="InterPro" id="IPR001811">
    <property type="entry name" value="Chemokine_IL8-like_dom"/>
</dbReference>
<proteinExistence type="inferred from homology"/>
<feature type="signal peptide" evidence="9">
    <location>
        <begin position="1"/>
        <end position="26"/>
    </location>
</feature>
<organism evidence="11 12">
    <name type="scientific">Ictalurus punctatus</name>
    <name type="common">Channel catfish</name>
    <name type="synonym">Silurus punctatus</name>
    <dbReference type="NCBI Taxonomy" id="7998"/>
    <lineage>
        <taxon>Eukaryota</taxon>
        <taxon>Metazoa</taxon>
        <taxon>Chordata</taxon>
        <taxon>Craniata</taxon>
        <taxon>Vertebrata</taxon>
        <taxon>Euteleostomi</taxon>
        <taxon>Actinopterygii</taxon>
        <taxon>Neopterygii</taxon>
        <taxon>Teleostei</taxon>
        <taxon>Ostariophysi</taxon>
        <taxon>Siluriformes</taxon>
        <taxon>Ictaluridae</taxon>
        <taxon>Ictalurus</taxon>
    </lineage>
</organism>
<evidence type="ECO:0000256" key="8">
    <source>
        <dbReference type="ARBA" id="ARBA00023198"/>
    </source>
</evidence>
<dbReference type="GO" id="GO:0008009">
    <property type="term" value="F:chemokine activity"/>
    <property type="evidence" value="ECO:0007669"/>
    <property type="project" value="InterPro"/>
</dbReference>
<keyword evidence="4 9" id="KW-0202">Cytokine</keyword>
<sequence length="104" mass="11751">MAQISGAAVMFLLLLTVSLFCQDTAAWACCRRYSKGQLPVHLIRGYSIQTIHAICNINAIIFHTYGGRKMCADPTQPWVTDSIQKLTKRAWALKKQKKEKLILN</sequence>
<evidence type="ECO:0000256" key="2">
    <source>
        <dbReference type="ARBA" id="ARBA00010868"/>
    </source>
</evidence>
<dbReference type="Pfam" id="PF00048">
    <property type="entry name" value="IL8"/>
    <property type="match status" value="1"/>
</dbReference>
<dbReference type="OrthoDB" id="8870994at2759"/>
<evidence type="ECO:0000256" key="1">
    <source>
        <dbReference type="ARBA" id="ARBA00004613"/>
    </source>
</evidence>
<dbReference type="GeneID" id="108261059"/>
<dbReference type="RefSeq" id="XP_017317373.1">
    <property type="nucleotide sequence ID" value="XM_017461884.3"/>
</dbReference>
<dbReference type="Proteomes" id="UP000221080">
    <property type="component" value="Chromosome 20"/>
</dbReference>
<reference evidence="12" key="2">
    <citation type="submission" date="2025-08" db="UniProtKB">
        <authorList>
            <consortium name="RefSeq"/>
        </authorList>
    </citation>
    <scope>IDENTIFICATION</scope>
    <source>
        <tissue evidence="12">Blood</tissue>
    </source>
</reference>
<dbReference type="GO" id="GO:0006954">
    <property type="term" value="P:inflammatory response"/>
    <property type="evidence" value="ECO:0007669"/>
    <property type="project" value="UniProtKB-KW"/>
</dbReference>
<accession>A0A2D0QFC5</accession>
<dbReference type="Gene3D" id="2.40.50.40">
    <property type="match status" value="1"/>
</dbReference>